<sequence length="240" mass="25583">MTLTRNVLGVGKAFLVTGAMVATYFLFAAAGLRVALRSQEVSVPDLAGQPIATATATLEDLGLLVRVDPAPRLHPSIPAGSVILQEPPAGLTTRRQRTVRVWLSGGPRPSQIPALVGQTERSAQLRVQADSLELVSVAEIRSGRYPRSTVLAQEPPPDTRSTSVSLLVNRGERTVTYVMPDLIGADGTGAADILREQGFRITVVGDHPYPNVPPGIVLRQYPQAGFQISPGEPISLEVSR</sequence>
<dbReference type="Pfam" id="PF03793">
    <property type="entry name" value="PASTA"/>
    <property type="match status" value="2"/>
</dbReference>
<proteinExistence type="predicted"/>
<evidence type="ECO:0000256" key="1">
    <source>
        <dbReference type="SAM" id="Phobius"/>
    </source>
</evidence>
<protein>
    <recommendedName>
        <fullName evidence="2">PASTA domain-containing protein</fullName>
    </recommendedName>
</protein>
<feature type="domain" description="PASTA" evidence="2">
    <location>
        <begin position="106"/>
        <end position="170"/>
    </location>
</feature>
<dbReference type="InterPro" id="IPR005543">
    <property type="entry name" value="PASTA_dom"/>
</dbReference>
<dbReference type="CDD" id="cd06577">
    <property type="entry name" value="PASTA_pknB"/>
    <property type="match status" value="3"/>
</dbReference>
<dbReference type="EMBL" id="UINC01001484">
    <property type="protein sequence ID" value="SUZ81949.1"/>
    <property type="molecule type" value="Genomic_DNA"/>
</dbReference>
<accession>A0A381QTP1</accession>
<organism evidence="3">
    <name type="scientific">marine metagenome</name>
    <dbReference type="NCBI Taxonomy" id="408172"/>
    <lineage>
        <taxon>unclassified sequences</taxon>
        <taxon>metagenomes</taxon>
        <taxon>ecological metagenomes</taxon>
    </lineage>
</organism>
<evidence type="ECO:0000259" key="2">
    <source>
        <dbReference type="PROSITE" id="PS51178"/>
    </source>
</evidence>
<keyword evidence="1" id="KW-1133">Transmembrane helix</keyword>
<gene>
    <name evidence="3" type="ORF">METZ01_LOCUS34803</name>
</gene>
<dbReference type="SMART" id="SM00740">
    <property type="entry name" value="PASTA"/>
    <property type="match status" value="3"/>
</dbReference>
<dbReference type="Gene3D" id="3.30.10.20">
    <property type="match status" value="3"/>
</dbReference>
<evidence type="ECO:0000313" key="3">
    <source>
        <dbReference type="EMBL" id="SUZ81949.1"/>
    </source>
</evidence>
<dbReference type="SUPFAM" id="SSF54184">
    <property type="entry name" value="Penicillin-binding protein 2x (pbp-2x), c-terminal domain"/>
    <property type="match status" value="1"/>
</dbReference>
<dbReference type="AlphaFoldDB" id="A0A381QTP1"/>
<name>A0A381QTP1_9ZZZZ</name>
<feature type="domain" description="PASTA" evidence="2">
    <location>
        <begin position="173"/>
        <end position="240"/>
    </location>
</feature>
<keyword evidence="1" id="KW-0812">Transmembrane</keyword>
<dbReference type="PROSITE" id="PS51178">
    <property type="entry name" value="PASTA"/>
    <property type="match status" value="3"/>
</dbReference>
<feature type="domain" description="PASTA" evidence="2">
    <location>
        <begin position="37"/>
        <end position="105"/>
    </location>
</feature>
<feature type="transmembrane region" description="Helical" evidence="1">
    <location>
        <begin position="13"/>
        <end position="36"/>
    </location>
</feature>
<keyword evidence="1" id="KW-0472">Membrane</keyword>
<reference evidence="3" key="1">
    <citation type="submission" date="2018-05" db="EMBL/GenBank/DDBJ databases">
        <authorList>
            <person name="Lanie J.A."/>
            <person name="Ng W.-L."/>
            <person name="Kazmierczak K.M."/>
            <person name="Andrzejewski T.M."/>
            <person name="Davidsen T.M."/>
            <person name="Wayne K.J."/>
            <person name="Tettelin H."/>
            <person name="Glass J.I."/>
            <person name="Rusch D."/>
            <person name="Podicherti R."/>
            <person name="Tsui H.-C.T."/>
            <person name="Winkler M.E."/>
        </authorList>
    </citation>
    <scope>NUCLEOTIDE SEQUENCE</scope>
</reference>